<dbReference type="EMBL" id="SSTD01014011">
    <property type="protein sequence ID" value="TYK04959.1"/>
    <property type="molecule type" value="Genomic_DNA"/>
</dbReference>
<dbReference type="Pfam" id="PF03942">
    <property type="entry name" value="DTW"/>
    <property type="match status" value="2"/>
</dbReference>
<dbReference type="SMART" id="SM01144">
    <property type="entry name" value="DTW"/>
    <property type="match status" value="1"/>
</dbReference>
<dbReference type="AlphaFoldDB" id="A0A5D3C3K0"/>
<dbReference type="InterPro" id="IPR056924">
    <property type="entry name" value="SH3_Tf2-1"/>
</dbReference>
<accession>A0A5D3C3K0</accession>
<keyword evidence="4" id="KW-0819">tRNA processing</keyword>
<dbReference type="Proteomes" id="UP000321947">
    <property type="component" value="Unassembled WGS sequence"/>
</dbReference>
<dbReference type="InterPro" id="IPR039262">
    <property type="entry name" value="DTWD2/TAPT"/>
</dbReference>
<evidence type="ECO:0000313" key="8">
    <source>
        <dbReference type="EMBL" id="TYK04959.1"/>
    </source>
</evidence>
<evidence type="ECO:0000256" key="3">
    <source>
        <dbReference type="ARBA" id="ARBA00022691"/>
    </source>
</evidence>
<feature type="domain" description="DTW" evidence="7">
    <location>
        <begin position="109"/>
        <end position="604"/>
    </location>
</feature>
<keyword evidence="3" id="KW-0949">S-adenosyl-L-methionine</keyword>
<evidence type="ECO:0000256" key="5">
    <source>
        <dbReference type="ARBA" id="ARBA00048718"/>
    </source>
</evidence>
<dbReference type="InterPro" id="IPR005636">
    <property type="entry name" value="DTW"/>
</dbReference>
<dbReference type="PANTHER" id="PTHR21392">
    <property type="entry name" value="TRNA-URIDINE AMINOCARBOXYPROPYLTRANSFERASE 2"/>
    <property type="match status" value="1"/>
</dbReference>
<evidence type="ECO:0000259" key="7">
    <source>
        <dbReference type="SMART" id="SM01144"/>
    </source>
</evidence>
<reference evidence="8 9" key="1">
    <citation type="submission" date="2019-08" db="EMBL/GenBank/DDBJ databases">
        <title>Draft genome sequences of two oriental melons (Cucumis melo L. var makuwa).</title>
        <authorList>
            <person name="Kwon S.-Y."/>
        </authorList>
    </citation>
    <scope>NUCLEOTIDE SEQUENCE [LARGE SCALE GENOMIC DNA]</scope>
    <source>
        <strain evidence="9">cv. Chang Bougi</strain>
        <tissue evidence="8">Leaf</tissue>
    </source>
</reference>
<proteinExistence type="predicted"/>
<sequence length="613" mass="69064">MGSITGNPDGHSSTSKPTETPITLQEWQGWGSTSPVPTMVTEIIDELKVLEKNVDAQMSFGGNGGKLQGYFKTQEDKKHRATYKALGSSEQKLQFFSARQIACRLLGSRDYLCQKCWLPVEDCMCSRVKHYSLWDGARFWLYMHPKDFLRQNNTGKLLLQVFGVEATTLSLYGIAEHEEIMWNAFKLAGKSKVCCLYPNKNATSKGIQEAFGSELSTKQENTQQLTSVRPPITIIWQYGRRRSKGSACVMGSIVAKAGTHCTSNGALNSFVTPALLDMAVIREEVENGGVEVQRALRHTSIAFMEKDQRRGYHGCIGDEYRYNTYHIPDFYRHYPIPSNVWMITTSVDLLWRFNTLNSTLDQPLRERNVTLRVLKEHLRVAQEKMKKSADNGGMWSFQVGDLVFLKTHPSLRKQRNEKLSLKFFGPYRVLERIGPVAYKSELPPSASIHSAFHVSQLKGVLEEHLEVQQMVPCRKLMTALSRISHFHLEDKTDGDGILNFILIDGTWSNSAAMFNRLKEQAILVWGEDIPCISLSTGSSAMHKLRPQPSWDRTCTAAAAASLLSELQIVPKFSSVDFGKQGEALEDALEVLLEALTARRIRMGRSITRKVDLS</sequence>
<protein>
    <recommendedName>
        <fullName evidence="1">tRNA-uridine aminocarboxypropyltransferase</fullName>
        <ecNumber evidence="1">2.5.1.25</ecNumber>
    </recommendedName>
</protein>
<dbReference type="PANTHER" id="PTHR21392:SF4">
    <property type="entry name" value="TRNA-URIDINE AMINOCARBOXYPROPYLTRANSFERASE"/>
    <property type="match status" value="1"/>
</dbReference>
<evidence type="ECO:0000313" key="9">
    <source>
        <dbReference type="Proteomes" id="UP000321947"/>
    </source>
</evidence>
<dbReference type="EC" id="2.5.1.25" evidence="1"/>
<comment type="caution">
    <text evidence="8">The sequence shown here is derived from an EMBL/GenBank/DDBJ whole genome shotgun (WGS) entry which is preliminary data.</text>
</comment>
<evidence type="ECO:0000256" key="4">
    <source>
        <dbReference type="ARBA" id="ARBA00022694"/>
    </source>
</evidence>
<dbReference type="Pfam" id="PF24626">
    <property type="entry name" value="SH3_Tf2-1"/>
    <property type="match status" value="1"/>
</dbReference>
<evidence type="ECO:0000256" key="1">
    <source>
        <dbReference type="ARBA" id="ARBA00012386"/>
    </source>
</evidence>
<organism evidence="8 9">
    <name type="scientific">Cucumis melo var. makuwa</name>
    <name type="common">Oriental melon</name>
    <dbReference type="NCBI Taxonomy" id="1194695"/>
    <lineage>
        <taxon>Eukaryota</taxon>
        <taxon>Viridiplantae</taxon>
        <taxon>Streptophyta</taxon>
        <taxon>Embryophyta</taxon>
        <taxon>Tracheophyta</taxon>
        <taxon>Spermatophyta</taxon>
        <taxon>Magnoliopsida</taxon>
        <taxon>eudicotyledons</taxon>
        <taxon>Gunneridae</taxon>
        <taxon>Pentapetalae</taxon>
        <taxon>rosids</taxon>
        <taxon>fabids</taxon>
        <taxon>Cucurbitales</taxon>
        <taxon>Cucurbitaceae</taxon>
        <taxon>Benincaseae</taxon>
        <taxon>Cucumis</taxon>
    </lineage>
</organism>
<evidence type="ECO:0000256" key="2">
    <source>
        <dbReference type="ARBA" id="ARBA00022679"/>
    </source>
</evidence>
<feature type="region of interest" description="Disordered" evidence="6">
    <location>
        <begin position="1"/>
        <end position="20"/>
    </location>
</feature>
<name>A0A5D3C3K0_CUCMM</name>
<dbReference type="GO" id="GO:0008033">
    <property type="term" value="P:tRNA processing"/>
    <property type="evidence" value="ECO:0007669"/>
    <property type="project" value="UniProtKB-KW"/>
</dbReference>
<evidence type="ECO:0000256" key="6">
    <source>
        <dbReference type="SAM" id="MobiDB-lite"/>
    </source>
</evidence>
<gene>
    <name evidence="8" type="ORF">E5676_scaffold143G001780</name>
</gene>
<comment type="catalytic activity">
    <reaction evidence="5">
        <text>a uridine in tRNA + S-adenosyl-L-methionine = a 3-[(3S)-3-amino-3-carboxypropyl]uridine in tRNA + S-methyl-5'-thioadenosine + H(+)</text>
        <dbReference type="Rhea" id="RHEA:62432"/>
        <dbReference type="Rhea" id="RHEA-COMP:13339"/>
        <dbReference type="Rhea" id="RHEA-COMP:16092"/>
        <dbReference type="ChEBI" id="CHEBI:15378"/>
        <dbReference type="ChEBI" id="CHEBI:17509"/>
        <dbReference type="ChEBI" id="CHEBI:59789"/>
        <dbReference type="ChEBI" id="CHEBI:65315"/>
        <dbReference type="ChEBI" id="CHEBI:82930"/>
        <dbReference type="EC" id="2.5.1.25"/>
    </reaction>
</comment>
<keyword evidence="2" id="KW-0808">Transferase</keyword>
<dbReference type="GO" id="GO:0016432">
    <property type="term" value="F:tRNA-uridine aminocarboxypropyltransferase activity"/>
    <property type="evidence" value="ECO:0007669"/>
    <property type="project" value="UniProtKB-EC"/>
</dbReference>